<dbReference type="EMBL" id="AAOT01000044">
    <property type="protein sequence ID" value="EAR49867.1"/>
    <property type="molecule type" value="Genomic_DNA"/>
</dbReference>
<dbReference type="HOGENOM" id="CLU_013985_11_0_5"/>
<feature type="domain" description="N-acetyltransferase" evidence="3">
    <location>
        <begin position="5"/>
        <end position="170"/>
    </location>
</feature>
<proteinExistence type="predicted"/>
<evidence type="ECO:0000313" key="5">
    <source>
        <dbReference type="Proteomes" id="UP000003635"/>
    </source>
</evidence>
<dbReference type="Gene3D" id="3.40.630.30">
    <property type="match status" value="1"/>
</dbReference>
<dbReference type="RefSeq" id="WP_007256384.1">
    <property type="nucleotide sequence ID" value="NZ_CH724108.1"/>
</dbReference>
<evidence type="ECO:0000256" key="2">
    <source>
        <dbReference type="ARBA" id="ARBA00023315"/>
    </source>
</evidence>
<dbReference type="SUPFAM" id="SSF55729">
    <property type="entry name" value="Acyl-CoA N-acyltransferases (Nat)"/>
    <property type="match status" value="1"/>
</dbReference>
<keyword evidence="1 4" id="KW-0808">Transferase</keyword>
<evidence type="ECO:0000313" key="4">
    <source>
        <dbReference type="EMBL" id="EAR49867.1"/>
    </source>
</evidence>
<dbReference type="InterPro" id="IPR016181">
    <property type="entry name" value="Acyl_CoA_acyltransferase"/>
</dbReference>
<protein>
    <submittedName>
        <fullName evidence="4">Probable acetyltransferase</fullName>
    </submittedName>
</protein>
<dbReference type="GO" id="GO:0016747">
    <property type="term" value="F:acyltransferase activity, transferring groups other than amino-acyl groups"/>
    <property type="evidence" value="ECO:0007669"/>
    <property type="project" value="InterPro"/>
</dbReference>
<dbReference type="PROSITE" id="PS51186">
    <property type="entry name" value="GNAT"/>
    <property type="match status" value="1"/>
</dbReference>
<keyword evidence="5" id="KW-1185">Reference proteome</keyword>
<organism evidence="4 5">
    <name type="scientific">Oceanicola granulosus (strain ATCC BAA-861 / DSM 15982 / KCTC 12143 / HTCC2516)</name>
    <dbReference type="NCBI Taxonomy" id="314256"/>
    <lineage>
        <taxon>Bacteria</taxon>
        <taxon>Pseudomonadati</taxon>
        <taxon>Pseudomonadota</taxon>
        <taxon>Alphaproteobacteria</taxon>
        <taxon>Rhodobacterales</taxon>
        <taxon>Roseobacteraceae</taxon>
        <taxon>Oceanicola</taxon>
    </lineage>
</organism>
<sequence length="170" mass="18726">MSTGVEVRPVADADDARIVAELVWEFFDFLRVRYPEQHALIDDYLIDQDVAGELARLETDLAPAGGACLLGFADGAPAGTLMMKRVTPGLCEMNRMYVRPAARRRGLGRALAEALFDAARAKGFREMRLNALDRHVEALPLYAALGFGPDPEPTEYARTHPGVISLRRTL</sequence>
<dbReference type="eggNOG" id="COG0456">
    <property type="taxonomic scope" value="Bacteria"/>
</dbReference>
<dbReference type="STRING" id="314256.OG2516_14341"/>
<dbReference type="AlphaFoldDB" id="Q2CB09"/>
<dbReference type="Pfam" id="PF00583">
    <property type="entry name" value="Acetyltransf_1"/>
    <property type="match status" value="1"/>
</dbReference>
<evidence type="ECO:0000256" key="1">
    <source>
        <dbReference type="ARBA" id="ARBA00022679"/>
    </source>
</evidence>
<accession>Q2CB09</accession>
<dbReference type="Proteomes" id="UP000003635">
    <property type="component" value="Unassembled WGS sequence"/>
</dbReference>
<keyword evidence="2" id="KW-0012">Acyltransferase</keyword>
<dbReference type="CDD" id="cd04301">
    <property type="entry name" value="NAT_SF"/>
    <property type="match status" value="1"/>
</dbReference>
<gene>
    <name evidence="4" type="ORF">OG2516_14341</name>
</gene>
<dbReference type="PANTHER" id="PTHR43877">
    <property type="entry name" value="AMINOALKYLPHOSPHONATE N-ACETYLTRANSFERASE-RELATED-RELATED"/>
    <property type="match status" value="1"/>
</dbReference>
<reference evidence="4 5" key="1">
    <citation type="journal article" date="2010" name="J. Bacteriol.">
        <title>Genome sequences of Oceanicola granulosus HTCC2516(T) and Oceanicola batsensis HTCC2597(TDelta).</title>
        <authorList>
            <person name="Thrash J.C."/>
            <person name="Cho J.C."/>
            <person name="Vergin K.L."/>
            <person name="Giovannoni S.J."/>
        </authorList>
    </citation>
    <scope>NUCLEOTIDE SEQUENCE [LARGE SCALE GENOMIC DNA]</scope>
    <source>
        <strain evidence="5">ATCC BAA-861 / DSM 15982 / KCTC 12143 / HTCC2516</strain>
    </source>
</reference>
<name>Q2CB09_OCEGH</name>
<dbReference type="InterPro" id="IPR000182">
    <property type="entry name" value="GNAT_dom"/>
</dbReference>
<dbReference type="InterPro" id="IPR050832">
    <property type="entry name" value="Bact_Acetyltransf"/>
</dbReference>
<comment type="caution">
    <text evidence="4">The sequence shown here is derived from an EMBL/GenBank/DDBJ whole genome shotgun (WGS) entry which is preliminary data.</text>
</comment>
<evidence type="ECO:0000259" key="3">
    <source>
        <dbReference type="PROSITE" id="PS51186"/>
    </source>
</evidence>